<organism evidence="1 2">
    <name type="scientific">Escherichia phage UB</name>
    <dbReference type="NCBI Taxonomy" id="2268588"/>
    <lineage>
        <taxon>Viruses</taxon>
        <taxon>Duplodnaviria</taxon>
        <taxon>Heunggongvirae</taxon>
        <taxon>Uroviricota</taxon>
        <taxon>Caudoviricetes</taxon>
        <taxon>Asteriusvirus</taxon>
        <taxon>Asteriusvirus PBECO4</taxon>
    </lineage>
</organism>
<evidence type="ECO:0000313" key="1">
    <source>
        <dbReference type="EMBL" id="AXC36918.1"/>
    </source>
</evidence>
<accession>A0A2Z5HBE0</accession>
<evidence type="ECO:0000313" key="2">
    <source>
        <dbReference type="Proteomes" id="UP000252104"/>
    </source>
</evidence>
<reference evidence="2" key="2">
    <citation type="submission" date="2018-05" db="EMBL/GenBank/DDBJ databases">
        <title>Genome Assembly Of Bacteriophage Specific To Escherichia coli 0157:H7.</title>
        <authorList>
            <person name="Ahmad Hisham U.B."/>
            <person name="Ramli N.A."/>
            <person name="Mohamad Zawawi N.A."/>
            <person name="Mat Arip Y."/>
        </authorList>
    </citation>
    <scope>NUCLEOTIDE SEQUENCE [LARGE SCALE GENOMIC DNA]</scope>
</reference>
<dbReference type="Proteomes" id="UP000252104">
    <property type="component" value="Segment"/>
</dbReference>
<proteinExistence type="predicted"/>
<name>A0A2Z5HBE0_9CAUD</name>
<protein>
    <submittedName>
        <fullName evidence="1">Uncharacterized protein</fullName>
    </submittedName>
</protein>
<sequence>MINNAQSNLLYIKSVEAEIKNSVQTIVDEMIDKYKSNLIGKKVRCWDYTFKHWYDSEIVKVDVNTDSNGLINGIAYIGVLIRKGTPQEWLTYHNIEHVKFLED</sequence>
<dbReference type="EMBL" id="MH383160">
    <property type="protein sequence ID" value="AXC36918.1"/>
    <property type="molecule type" value="Genomic_DNA"/>
</dbReference>
<reference evidence="1 2" key="1">
    <citation type="submission" date="2018-05" db="EMBL/GenBank/DDBJ databases">
        <title>Characterization Of A New Bacterial Virus From Orangutan (Pongo pygmaeus).</title>
        <authorList>
            <person name="Ahmad Hisham U.B."/>
            <person name="Ramli N.A."/>
            <person name="Mohamad Zawawi N.A."/>
            <person name="Mat Arip Y."/>
        </authorList>
    </citation>
    <scope>NUCLEOTIDE SEQUENCE [LARGE SCALE GENOMIC DNA]</scope>
</reference>